<gene>
    <name evidence="1" type="ORF">SORBI_3010G137366</name>
</gene>
<dbReference type="EMBL" id="CM000769">
    <property type="protein sequence ID" value="OQU76367.1"/>
    <property type="molecule type" value="Genomic_DNA"/>
</dbReference>
<dbReference type="InParanoid" id="A0A1W0VSV3"/>
<proteinExistence type="predicted"/>
<evidence type="ECO:0000313" key="2">
    <source>
        <dbReference type="Proteomes" id="UP000000768"/>
    </source>
</evidence>
<organism evidence="1 2">
    <name type="scientific">Sorghum bicolor</name>
    <name type="common">Sorghum</name>
    <name type="synonym">Sorghum vulgare</name>
    <dbReference type="NCBI Taxonomy" id="4558"/>
    <lineage>
        <taxon>Eukaryota</taxon>
        <taxon>Viridiplantae</taxon>
        <taxon>Streptophyta</taxon>
        <taxon>Embryophyta</taxon>
        <taxon>Tracheophyta</taxon>
        <taxon>Spermatophyta</taxon>
        <taxon>Magnoliopsida</taxon>
        <taxon>Liliopsida</taxon>
        <taxon>Poales</taxon>
        <taxon>Poaceae</taxon>
        <taxon>PACMAD clade</taxon>
        <taxon>Panicoideae</taxon>
        <taxon>Andropogonodae</taxon>
        <taxon>Andropogoneae</taxon>
        <taxon>Sorghinae</taxon>
        <taxon>Sorghum</taxon>
    </lineage>
</organism>
<sequence>MVAWLGHRARSPWRRRTWLAPPAYPAWRSRQLRPSEAVRLHLLPMVAAIVPAHGDPKGYGDNESTMRCKVSHEEVSNLEGHGISHRWCSPLHDRHPPWLDRGGDVLSMGGRLEPLPVTDAAPVRSGANLLHPNRRLRFSY</sequence>
<reference evidence="2" key="2">
    <citation type="journal article" date="2018" name="Plant J.">
        <title>The Sorghum bicolor reference genome: improved assembly, gene annotations, a transcriptome atlas, and signatures of genome organization.</title>
        <authorList>
            <person name="McCormick R.F."/>
            <person name="Truong S.K."/>
            <person name="Sreedasyam A."/>
            <person name="Jenkins J."/>
            <person name="Shu S."/>
            <person name="Sims D."/>
            <person name="Kennedy M."/>
            <person name="Amirebrahimi M."/>
            <person name="Weers B.D."/>
            <person name="McKinley B."/>
            <person name="Mattison A."/>
            <person name="Morishige D.T."/>
            <person name="Grimwood J."/>
            <person name="Schmutz J."/>
            <person name="Mullet J.E."/>
        </authorList>
    </citation>
    <scope>NUCLEOTIDE SEQUENCE [LARGE SCALE GENOMIC DNA]</scope>
    <source>
        <strain evidence="2">cv. BTx623</strain>
    </source>
</reference>
<evidence type="ECO:0000313" key="1">
    <source>
        <dbReference type="EMBL" id="OQU76367.1"/>
    </source>
</evidence>
<name>A0A1W0VSV3_SORBI</name>
<protein>
    <submittedName>
        <fullName evidence="1">Uncharacterized protein</fullName>
    </submittedName>
</protein>
<reference evidence="1 2" key="1">
    <citation type="journal article" date="2009" name="Nature">
        <title>The Sorghum bicolor genome and the diversification of grasses.</title>
        <authorList>
            <person name="Paterson A.H."/>
            <person name="Bowers J.E."/>
            <person name="Bruggmann R."/>
            <person name="Dubchak I."/>
            <person name="Grimwood J."/>
            <person name="Gundlach H."/>
            <person name="Haberer G."/>
            <person name="Hellsten U."/>
            <person name="Mitros T."/>
            <person name="Poliakov A."/>
            <person name="Schmutz J."/>
            <person name="Spannagl M."/>
            <person name="Tang H."/>
            <person name="Wang X."/>
            <person name="Wicker T."/>
            <person name="Bharti A.K."/>
            <person name="Chapman J."/>
            <person name="Feltus F.A."/>
            <person name="Gowik U."/>
            <person name="Grigoriev I.V."/>
            <person name="Lyons E."/>
            <person name="Maher C.A."/>
            <person name="Martis M."/>
            <person name="Narechania A."/>
            <person name="Otillar R.P."/>
            <person name="Penning B.W."/>
            <person name="Salamov A.A."/>
            <person name="Wang Y."/>
            <person name="Zhang L."/>
            <person name="Carpita N.C."/>
            <person name="Freeling M."/>
            <person name="Gingle A.R."/>
            <person name="Hash C.T."/>
            <person name="Keller B."/>
            <person name="Klein P."/>
            <person name="Kresovich S."/>
            <person name="McCann M.C."/>
            <person name="Ming R."/>
            <person name="Peterson D.G."/>
            <person name="Mehboob-ur-Rahman"/>
            <person name="Ware D."/>
            <person name="Westhoff P."/>
            <person name="Mayer K.F."/>
            <person name="Messing J."/>
            <person name="Rokhsar D.S."/>
        </authorList>
    </citation>
    <scope>NUCLEOTIDE SEQUENCE [LARGE SCALE GENOMIC DNA]</scope>
    <source>
        <strain evidence="2">cv. BTx623</strain>
    </source>
</reference>
<keyword evidence="2" id="KW-1185">Reference proteome</keyword>
<dbReference type="AlphaFoldDB" id="A0A1W0VSV3"/>
<dbReference type="Proteomes" id="UP000000768">
    <property type="component" value="Chromosome 10"/>
</dbReference>
<accession>A0A1W0VSV3</accession>
<dbReference type="Gramene" id="OQU76367">
    <property type="protein sequence ID" value="OQU76367"/>
    <property type="gene ID" value="SORBI_3010G137366"/>
</dbReference>